<dbReference type="InterPro" id="IPR036412">
    <property type="entry name" value="HAD-like_sf"/>
</dbReference>
<dbReference type="PRINTS" id="PR00413">
    <property type="entry name" value="HADHALOGNASE"/>
</dbReference>
<reference evidence="1 2" key="1">
    <citation type="submission" date="2023-08" db="EMBL/GenBank/DDBJ databases">
        <authorList>
            <person name="Roldan D.M."/>
            <person name="Menes R.J."/>
        </authorList>
    </citation>
    <scope>NUCLEOTIDE SEQUENCE [LARGE SCALE GENOMIC DNA]</scope>
    <source>
        <strain evidence="1 2">CCM 2812</strain>
    </source>
</reference>
<dbReference type="Gene3D" id="1.10.150.240">
    <property type="entry name" value="Putative phosphatase, domain 2"/>
    <property type="match status" value="1"/>
</dbReference>
<gene>
    <name evidence="1" type="ORF">Q8X39_15030</name>
</gene>
<sequence>MKKHLIFDFGAVVFRWQPVELVRAVMPEHAPDDAVARGLVDRIFKGYTGPWGRYDLGTIEVPELVDALAAQTGLPAAAMQRLVDAVPDALAPLPETVAWLDRLRAAGHRLFYLSNMPADIATQLEARHAFLRHFEHGVFSSRVHLSKPDPAIFRLALERFGIAAQDTIFLDDHRANVDAARALGLHAVQFEQVAQAEAALRAAGLLDVSPR</sequence>
<dbReference type="Gene3D" id="3.40.50.1000">
    <property type="entry name" value="HAD superfamily/HAD-like"/>
    <property type="match status" value="1"/>
</dbReference>
<evidence type="ECO:0000313" key="2">
    <source>
        <dbReference type="Proteomes" id="UP001235760"/>
    </source>
</evidence>
<dbReference type="Pfam" id="PF00702">
    <property type="entry name" value="Hydrolase"/>
    <property type="match status" value="1"/>
</dbReference>
<dbReference type="Proteomes" id="UP001235760">
    <property type="component" value="Unassembled WGS sequence"/>
</dbReference>
<dbReference type="InterPro" id="IPR023198">
    <property type="entry name" value="PGP-like_dom2"/>
</dbReference>
<comment type="caution">
    <text evidence="1">The sequence shown here is derived from an EMBL/GenBank/DDBJ whole genome shotgun (WGS) entry which is preliminary data.</text>
</comment>
<dbReference type="PANTHER" id="PTHR43611">
    <property type="entry name" value="ALPHA-D-GLUCOSE 1-PHOSPHATE PHOSPHATASE"/>
    <property type="match status" value="1"/>
</dbReference>
<name>A0ABT9G671_LEPDI</name>
<accession>A0ABT9G671</accession>
<evidence type="ECO:0000313" key="1">
    <source>
        <dbReference type="EMBL" id="MDP4301954.1"/>
    </source>
</evidence>
<dbReference type="RefSeq" id="WP_305750494.1">
    <property type="nucleotide sequence ID" value="NZ_JAUZEE010000008.1"/>
</dbReference>
<dbReference type="InterPro" id="IPR023214">
    <property type="entry name" value="HAD_sf"/>
</dbReference>
<dbReference type="InterPro" id="IPR006439">
    <property type="entry name" value="HAD-SF_hydro_IA"/>
</dbReference>
<dbReference type="CDD" id="cd02603">
    <property type="entry name" value="HAD_sEH-N_like"/>
    <property type="match status" value="1"/>
</dbReference>
<dbReference type="NCBIfam" id="TIGR01509">
    <property type="entry name" value="HAD-SF-IA-v3"/>
    <property type="match status" value="1"/>
</dbReference>
<dbReference type="SUPFAM" id="SSF56784">
    <property type="entry name" value="HAD-like"/>
    <property type="match status" value="1"/>
</dbReference>
<proteinExistence type="predicted"/>
<dbReference type="EMBL" id="JAUZEE010000008">
    <property type="protein sequence ID" value="MDP4301954.1"/>
    <property type="molecule type" value="Genomic_DNA"/>
</dbReference>
<organism evidence="1 2">
    <name type="scientific">Leptothrix discophora</name>
    <dbReference type="NCBI Taxonomy" id="89"/>
    <lineage>
        <taxon>Bacteria</taxon>
        <taxon>Pseudomonadati</taxon>
        <taxon>Pseudomonadota</taxon>
        <taxon>Betaproteobacteria</taxon>
        <taxon>Burkholderiales</taxon>
        <taxon>Sphaerotilaceae</taxon>
        <taxon>Leptothrix</taxon>
    </lineage>
</organism>
<dbReference type="PANTHER" id="PTHR43611:SF3">
    <property type="entry name" value="FLAVIN MONONUCLEOTIDE HYDROLASE 1, CHLOROPLATIC"/>
    <property type="match status" value="1"/>
</dbReference>
<keyword evidence="2" id="KW-1185">Reference proteome</keyword>
<protein>
    <submittedName>
        <fullName evidence="1">HAD family phosphatase</fullName>
    </submittedName>
</protein>